<evidence type="ECO:0000256" key="10">
    <source>
        <dbReference type="ARBA" id="ARBA00023237"/>
    </source>
</evidence>
<protein>
    <submittedName>
        <fullName evidence="16">Outer membrane receptor protein involved in Fe transport</fullName>
    </submittedName>
</protein>
<evidence type="ECO:0000256" key="13">
    <source>
        <dbReference type="SAM" id="SignalP"/>
    </source>
</evidence>
<keyword evidence="10 11" id="KW-0998">Cell outer membrane</keyword>
<keyword evidence="6" id="KW-0408">Iron</keyword>
<evidence type="ECO:0000313" key="17">
    <source>
        <dbReference type="Proteomes" id="UP000316471"/>
    </source>
</evidence>
<dbReference type="GO" id="GO:0006826">
    <property type="term" value="P:iron ion transport"/>
    <property type="evidence" value="ECO:0007669"/>
    <property type="project" value="UniProtKB-KW"/>
</dbReference>
<dbReference type="InterPro" id="IPR039426">
    <property type="entry name" value="TonB-dep_rcpt-like"/>
</dbReference>
<keyword evidence="7" id="KW-0406">Ion transport</keyword>
<evidence type="ECO:0000313" key="16">
    <source>
        <dbReference type="EMBL" id="TWI11664.1"/>
    </source>
</evidence>
<evidence type="ECO:0000256" key="12">
    <source>
        <dbReference type="RuleBase" id="RU003357"/>
    </source>
</evidence>
<sequence length="820" mass="88989">MPCQIRNSGRFNASAFRHHPTARSAPARSLLAVALALASASAWSQQAVQTAPAQQSPVETNAADDGVVVLEKMVVTAQKREQQVQEVPIAITAFSGEFLDKLGIDGFERLGGYVPGLQTQVQSPNNPGFVIRGITSDSGDATVEPRVSVFQDGVSISRSRGAVVEMFDLERVEVLRGPQGTLFGRGAQTGAVHLIQNKARDATEGAFRAGFGNLGSTYFSGHVNAPLVDGTLFGRLAVFHEQRDGSVDNLAGGDLNGRDTQAVRASFHLNVGEASGIDLILNHQKDTPPGTAFRSNVIPTRAGTRDVFPDTPADLNRGEELGLDRTVNGATLLGDFWLSDSWTLSTITGWREFDSHEEFDADGSQLYLLEFAEIAKGRQTSQEVRFNYDGGGAFRGFFGGSWFDESGSQRVPFSTDERSLYALLSPTLSAATGGLLPVVSPLNPDATPNTSLSLINVHPVLQQLLGLPPFLPLKARHSEEYANFSDVSAYELFADGTWSLTDRFDLTLGVRYTHEEVESGYEALSHGTPSVLGLFLPTPANPSFPNALFAPTPGRVTGDGDFDSVVGRAVASHRFSDDINAYASVSRGRRPDVVQVDADGAQTIDEEIVWSYEIGLKGAANEGRFVYDLAAYYYDYSNFQTQVQNPTPPPFFIAANGGKAHASGVEVSLMNQFSDSLSGFFNYSWIDAGFNAFDDDGNHQALAGNRFRLTPENTVAVGLDWSVPFGNGRQFFLRPSYTWRSQVYFEDDNQPGIEQDAYGLLNLNTGIAFGNGWDVQVYAHNLTDEEYLVDAGNTGQLFGIPTYVPGTPRLYGIRFGYRFK</sequence>
<comment type="caution">
    <text evidence="16">The sequence shown here is derived from an EMBL/GenBank/DDBJ whole genome shotgun (WGS) entry which is preliminary data.</text>
</comment>
<evidence type="ECO:0000256" key="1">
    <source>
        <dbReference type="ARBA" id="ARBA00004571"/>
    </source>
</evidence>
<feature type="signal peptide" evidence="13">
    <location>
        <begin position="1"/>
        <end position="44"/>
    </location>
</feature>
<evidence type="ECO:0000259" key="15">
    <source>
        <dbReference type="Pfam" id="PF07715"/>
    </source>
</evidence>
<evidence type="ECO:0000256" key="7">
    <source>
        <dbReference type="ARBA" id="ARBA00023065"/>
    </source>
</evidence>
<dbReference type="Gene3D" id="2.40.170.20">
    <property type="entry name" value="TonB-dependent receptor, beta-barrel domain"/>
    <property type="match status" value="2"/>
</dbReference>
<dbReference type="Proteomes" id="UP000316471">
    <property type="component" value="Unassembled WGS sequence"/>
</dbReference>
<gene>
    <name evidence="16" type="ORF">IP93_01566</name>
</gene>
<evidence type="ECO:0000256" key="2">
    <source>
        <dbReference type="ARBA" id="ARBA00022448"/>
    </source>
</evidence>
<evidence type="ECO:0000256" key="6">
    <source>
        <dbReference type="ARBA" id="ARBA00023004"/>
    </source>
</evidence>
<feature type="domain" description="TonB-dependent receptor plug" evidence="15">
    <location>
        <begin position="84"/>
        <end position="190"/>
    </location>
</feature>
<comment type="similarity">
    <text evidence="11 12">Belongs to the TonB-dependent receptor family.</text>
</comment>
<evidence type="ECO:0000256" key="3">
    <source>
        <dbReference type="ARBA" id="ARBA00022452"/>
    </source>
</evidence>
<evidence type="ECO:0000256" key="9">
    <source>
        <dbReference type="ARBA" id="ARBA00023136"/>
    </source>
</evidence>
<keyword evidence="3 11" id="KW-1134">Transmembrane beta strand</keyword>
<keyword evidence="16" id="KW-0675">Receptor</keyword>
<keyword evidence="8 12" id="KW-0798">TonB box</keyword>
<organism evidence="16 17">
    <name type="scientific">Aerolutibacter ruishenii</name>
    <dbReference type="NCBI Taxonomy" id="686800"/>
    <lineage>
        <taxon>Bacteria</taxon>
        <taxon>Pseudomonadati</taxon>
        <taxon>Pseudomonadota</taxon>
        <taxon>Gammaproteobacteria</taxon>
        <taxon>Lysobacterales</taxon>
        <taxon>Lysobacteraceae</taxon>
        <taxon>Aerolutibacter</taxon>
    </lineage>
</organism>
<keyword evidence="4" id="KW-0410">Iron transport</keyword>
<accession>A0A562LVK7</accession>
<dbReference type="PROSITE" id="PS52016">
    <property type="entry name" value="TONB_DEPENDENT_REC_3"/>
    <property type="match status" value="1"/>
</dbReference>
<keyword evidence="9 11" id="KW-0472">Membrane</keyword>
<keyword evidence="13" id="KW-0732">Signal</keyword>
<reference evidence="16 17" key="1">
    <citation type="journal article" date="2015" name="Stand. Genomic Sci.">
        <title>Genomic Encyclopedia of Bacterial and Archaeal Type Strains, Phase III: the genomes of soil and plant-associated and newly described type strains.</title>
        <authorList>
            <person name="Whitman W.B."/>
            <person name="Woyke T."/>
            <person name="Klenk H.P."/>
            <person name="Zhou Y."/>
            <person name="Lilburn T.G."/>
            <person name="Beck B.J."/>
            <person name="De Vos P."/>
            <person name="Vandamme P."/>
            <person name="Eisen J.A."/>
            <person name="Garrity G."/>
            <person name="Hugenholtz P."/>
            <person name="Kyrpides N.C."/>
        </authorList>
    </citation>
    <scope>NUCLEOTIDE SEQUENCE [LARGE SCALE GENOMIC DNA]</scope>
    <source>
        <strain evidence="16 17">CGMCC 1.10136</strain>
    </source>
</reference>
<evidence type="ECO:0000256" key="11">
    <source>
        <dbReference type="PROSITE-ProRule" id="PRU01360"/>
    </source>
</evidence>
<name>A0A562LVK7_9GAMM</name>
<keyword evidence="2 11" id="KW-0813">Transport</keyword>
<dbReference type="SUPFAM" id="SSF56935">
    <property type="entry name" value="Porins"/>
    <property type="match status" value="1"/>
</dbReference>
<proteinExistence type="inferred from homology"/>
<feature type="domain" description="TonB-dependent receptor-like beta-barrel" evidence="14">
    <location>
        <begin position="294"/>
        <end position="782"/>
    </location>
</feature>
<dbReference type="Pfam" id="PF00593">
    <property type="entry name" value="TonB_dep_Rec_b-barrel"/>
    <property type="match status" value="1"/>
</dbReference>
<dbReference type="AlphaFoldDB" id="A0A562LVK7"/>
<dbReference type="InterPro" id="IPR012910">
    <property type="entry name" value="Plug_dom"/>
</dbReference>
<keyword evidence="5 11" id="KW-0812">Transmembrane</keyword>
<evidence type="ECO:0000256" key="5">
    <source>
        <dbReference type="ARBA" id="ARBA00022692"/>
    </source>
</evidence>
<dbReference type="InterPro" id="IPR036942">
    <property type="entry name" value="Beta-barrel_TonB_sf"/>
</dbReference>
<feature type="chain" id="PRO_5021863956" evidence="13">
    <location>
        <begin position="45"/>
        <end position="820"/>
    </location>
</feature>
<dbReference type="InterPro" id="IPR000531">
    <property type="entry name" value="Beta-barrel_TonB"/>
</dbReference>
<dbReference type="GO" id="GO:0009279">
    <property type="term" value="C:cell outer membrane"/>
    <property type="evidence" value="ECO:0007669"/>
    <property type="project" value="UniProtKB-SubCell"/>
</dbReference>
<dbReference type="Pfam" id="PF07715">
    <property type="entry name" value="Plug"/>
    <property type="match status" value="1"/>
</dbReference>
<comment type="subcellular location">
    <subcellularLocation>
        <location evidence="1 11">Cell outer membrane</location>
        <topology evidence="1 11">Multi-pass membrane protein</topology>
    </subcellularLocation>
</comment>
<dbReference type="PANTHER" id="PTHR32552">
    <property type="entry name" value="FERRICHROME IRON RECEPTOR-RELATED"/>
    <property type="match status" value="1"/>
</dbReference>
<dbReference type="PANTHER" id="PTHR32552:SF81">
    <property type="entry name" value="TONB-DEPENDENT OUTER MEMBRANE RECEPTOR"/>
    <property type="match status" value="1"/>
</dbReference>
<dbReference type="EMBL" id="VLKP01000005">
    <property type="protein sequence ID" value="TWI11664.1"/>
    <property type="molecule type" value="Genomic_DNA"/>
</dbReference>
<evidence type="ECO:0000259" key="14">
    <source>
        <dbReference type="Pfam" id="PF00593"/>
    </source>
</evidence>
<keyword evidence="17" id="KW-1185">Reference proteome</keyword>
<evidence type="ECO:0000256" key="4">
    <source>
        <dbReference type="ARBA" id="ARBA00022496"/>
    </source>
</evidence>
<evidence type="ECO:0000256" key="8">
    <source>
        <dbReference type="ARBA" id="ARBA00023077"/>
    </source>
</evidence>